<protein>
    <recommendedName>
        <fullName evidence="2">Acetyl xylan esterase domain-containing protein</fullName>
    </recommendedName>
</protein>
<organism evidence="1">
    <name type="scientific">marine metagenome</name>
    <dbReference type="NCBI Taxonomy" id="408172"/>
    <lineage>
        <taxon>unclassified sequences</taxon>
        <taxon>metagenomes</taxon>
        <taxon>ecological metagenomes</taxon>
    </lineage>
</organism>
<dbReference type="SUPFAM" id="SSF53474">
    <property type="entry name" value="alpha/beta-Hydrolases"/>
    <property type="match status" value="1"/>
</dbReference>
<sequence>RQEATRWMRQWLYNDSSPVTEPKDIRLFTDAELQVTRTGQVHNDFPDEANVADISLRLASRLETKRRRFWAGNPAKALAKVRKLIGLPENLPQPRVERGGQAQTNWARIDKFTLQRTGDMPVPALLFRPPGNTGQAFDVVVYADGRGMRSAAHANGPIRKLVNESTAVFAVDLRGLGETRDQGSNAKYHSHSHRVGNVATHIGQPLLGQRVRDLLALVDYLNEVGSERVRSIRVIGVGSAGPVALHAAALDARINKVELRNPVLNSWVDDVVAQPLHREMVDHVVPGALTWYDLPDLARQLGARLRTR</sequence>
<dbReference type="Gene3D" id="3.40.50.1820">
    <property type="entry name" value="alpha/beta hydrolase"/>
    <property type="match status" value="1"/>
</dbReference>
<name>A0A382PY62_9ZZZZ</name>
<proteinExistence type="predicted"/>
<dbReference type="InterPro" id="IPR029058">
    <property type="entry name" value="AB_hydrolase_fold"/>
</dbReference>
<gene>
    <name evidence="1" type="ORF">METZ01_LOCUS330412</name>
</gene>
<feature type="non-terminal residue" evidence="1">
    <location>
        <position position="1"/>
    </location>
</feature>
<evidence type="ECO:0000313" key="1">
    <source>
        <dbReference type="EMBL" id="SVC77558.1"/>
    </source>
</evidence>
<evidence type="ECO:0008006" key="2">
    <source>
        <dbReference type="Google" id="ProtNLM"/>
    </source>
</evidence>
<accession>A0A382PY62</accession>
<dbReference type="AlphaFoldDB" id="A0A382PY62"/>
<dbReference type="EMBL" id="UINC01110207">
    <property type="protein sequence ID" value="SVC77558.1"/>
    <property type="molecule type" value="Genomic_DNA"/>
</dbReference>
<reference evidence="1" key="1">
    <citation type="submission" date="2018-05" db="EMBL/GenBank/DDBJ databases">
        <authorList>
            <person name="Lanie J.A."/>
            <person name="Ng W.-L."/>
            <person name="Kazmierczak K.M."/>
            <person name="Andrzejewski T.M."/>
            <person name="Davidsen T.M."/>
            <person name="Wayne K.J."/>
            <person name="Tettelin H."/>
            <person name="Glass J.I."/>
            <person name="Rusch D."/>
            <person name="Podicherti R."/>
            <person name="Tsui H.-C.T."/>
            <person name="Winkler M.E."/>
        </authorList>
    </citation>
    <scope>NUCLEOTIDE SEQUENCE</scope>
</reference>